<name>A0A915CPA3_9BILA</name>
<protein>
    <submittedName>
        <fullName evidence="2">Uncharacterized protein</fullName>
    </submittedName>
</protein>
<sequence>MAQQDEEIQLYVPFCNVGNFTASTTLTNKRSPQLDYEKFFCYERLYFKNAVDLNTKPEAVIELANDQLALAGIPTLAKNIPDLTNFFCCCLASLNLTTTNSNNIVACNSGKDVQRFKEQSLLLNPSILDDTVEHQQLCEDNSHTLKKPKIQEMGLGLNIPAMCYFKCQWTNLDCTLMMSKAISTMCKMIKKAHMEFSQQYAKLLCGDLVNTPKDALVDFSINRLKAVCPRNPQIFCVAV</sequence>
<dbReference type="AlphaFoldDB" id="A0A915CPA3"/>
<dbReference type="Proteomes" id="UP000887574">
    <property type="component" value="Unplaced"/>
</dbReference>
<reference evidence="2" key="1">
    <citation type="submission" date="2022-11" db="UniProtKB">
        <authorList>
            <consortium name="WormBaseParasite"/>
        </authorList>
    </citation>
    <scope>IDENTIFICATION</scope>
</reference>
<organism evidence="1 2">
    <name type="scientific">Ditylenchus dipsaci</name>
    <dbReference type="NCBI Taxonomy" id="166011"/>
    <lineage>
        <taxon>Eukaryota</taxon>
        <taxon>Metazoa</taxon>
        <taxon>Ecdysozoa</taxon>
        <taxon>Nematoda</taxon>
        <taxon>Chromadorea</taxon>
        <taxon>Rhabditida</taxon>
        <taxon>Tylenchina</taxon>
        <taxon>Tylenchomorpha</taxon>
        <taxon>Sphaerularioidea</taxon>
        <taxon>Anguinidae</taxon>
        <taxon>Anguininae</taxon>
        <taxon>Ditylenchus</taxon>
    </lineage>
</organism>
<keyword evidence="1" id="KW-1185">Reference proteome</keyword>
<evidence type="ECO:0000313" key="1">
    <source>
        <dbReference type="Proteomes" id="UP000887574"/>
    </source>
</evidence>
<proteinExistence type="predicted"/>
<evidence type="ECO:0000313" key="2">
    <source>
        <dbReference type="WBParaSite" id="jg1120"/>
    </source>
</evidence>
<dbReference type="WBParaSite" id="jg1120">
    <property type="protein sequence ID" value="jg1120"/>
    <property type="gene ID" value="jg1120"/>
</dbReference>
<accession>A0A915CPA3</accession>